<dbReference type="KEGG" id="abut:Ami103574_13200"/>
<accession>A0A858BY99</accession>
<dbReference type="Proteomes" id="UP000466848">
    <property type="component" value="Chromosome"/>
</dbReference>
<proteinExistence type="predicted"/>
<sequence>MLNSITENLTTTLSSAETTNLEVVLAMIVALGLGIIIAAAYLISNRYAMNRKSFSITLIMLPIILAVIILFVGSNVARAFSLAGVLSIIRFRSAPGDAKDIGYIFFATAAGVGCGVGMYLGSSLFVVFMSAIMLILEKLNLGDNGKSKRLKIIIPEDLNYENAFEEVFQQYARRHVLQRIKTTDLGSLYEASYEVTLKAGTSEKEFIDELRVRNGNLNITMTLGGE</sequence>
<dbReference type="AlphaFoldDB" id="A0A858BY99"/>
<dbReference type="EMBL" id="CP048649">
    <property type="protein sequence ID" value="QIB70189.1"/>
    <property type="molecule type" value="Genomic_DNA"/>
</dbReference>
<feature type="transmembrane region" description="Helical" evidence="1">
    <location>
        <begin position="103"/>
        <end position="136"/>
    </location>
</feature>
<evidence type="ECO:0000313" key="3">
    <source>
        <dbReference type="Proteomes" id="UP000466848"/>
    </source>
</evidence>
<keyword evidence="3" id="KW-1185">Reference proteome</keyword>
<protein>
    <submittedName>
        <fullName evidence="2">DUF4956 domain-containing protein</fullName>
    </submittedName>
</protein>
<organism evidence="2 3">
    <name type="scientific">Aminipila butyrica</name>
    <dbReference type="NCBI Taxonomy" id="433296"/>
    <lineage>
        <taxon>Bacteria</taxon>
        <taxon>Bacillati</taxon>
        <taxon>Bacillota</taxon>
        <taxon>Clostridia</taxon>
        <taxon>Peptostreptococcales</taxon>
        <taxon>Anaerovoracaceae</taxon>
        <taxon>Aminipila</taxon>
    </lineage>
</organism>
<keyword evidence="1" id="KW-1133">Transmembrane helix</keyword>
<dbReference type="Pfam" id="PF16316">
    <property type="entry name" value="DUF4956"/>
    <property type="match status" value="1"/>
</dbReference>
<feature type="transmembrane region" description="Helical" evidence="1">
    <location>
        <begin position="56"/>
        <end position="83"/>
    </location>
</feature>
<evidence type="ECO:0000313" key="2">
    <source>
        <dbReference type="EMBL" id="QIB70189.1"/>
    </source>
</evidence>
<dbReference type="InterPro" id="IPR032531">
    <property type="entry name" value="DUF4956"/>
</dbReference>
<reference evidence="2 3" key="1">
    <citation type="submission" date="2020-02" db="EMBL/GenBank/DDBJ databases">
        <authorList>
            <person name="Kim Y.B."/>
            <person name="Roh S.W."/>
        </authorList>
    </citation>
    <scope>NUCLEOTIDE SEQUENCE [LARGE SCALE GENOMIC DNA]</scope>
    <source>
        <strain evidence="2 3">DSM 103574</strain>
    </source>
</reference>
<keyword evidence="1" id="KW-0812">Transmembrane</keyword>
<name>A0A858BY99_9FIRM</name>
<keyword evidence="1" id="KW-0472">Membrane</keyword>
<dbReference type="RefSeq" id="WP_163067428.1">
    <property type="nucleotide sequence ID" value="NZ_CP048649.1"/>
</dbReference>
<gene>
    <name evidence="2" type="ORF">Ami103574_13200</name>
</gene>
<evidence type="ECO:0000256" key="1">
    <source>
        <dbReference type="SAM" id="Phobius"/>
    </source>
</evidence>
<feature type="transmembrane region" description="Helical" evidence="1">
    <location>
        <begin position="23"/>
        <end position="44"/>
    </location>
</feature>